<feature type="domain" description="Transketolase-like pyrimidine-binding" evidence="7">
    <location>
        <begin position="579"/>
        <end position="772"/>
    </location>
</feature>
<dbReference type="GO" id="GO:0004591">
    <property type="term" value="F:oxoglutarate dehydrogenase (succinyl-transferring) activity"/>
    <property type="evidence" value="ECO:0007669"/>
    <property type="project" value="UniProtKB-EC"/>
</dbReference>
<dbReference type="SMART" id="SM00861">
    <property type="entry name" value="Transket_pyr"/>
    <property type="match status" value="1"/>
</dbReference>
<dbReference type="NCBIfam" id="NF006914">
    <property type="entry name" value="PRK09404.1"/>
    <property type="match status" value="1"/>
</dbReference>
<keyword evidence="6" id="KW-0786">Thiamine pyrophosphate</keyword>
<dbReference type="EC" id="1.2.4.2" evidence="4"/>
<dbReference type="SUPFAM" id="SSF52518">
    <property type="entry name" value="Thiamin diphosphate-binding fold (THDP-binding)"/>
    <property type="match status" value="2"/>
</dbReference>
<organism evidence="8 9">
    <name type="scientific">Leptonema illini</name>
    <dbReference type="NCBI Taxonomy" id="183"/>
    <lineage>
        <taxon>Bacteria</taxon>
        <taxon>Pseudomonadati</taxon>
        <taxon>Spirochaetota</taxon>
        <taxon>Spirochaetia</taxon>
        <taxon>Leptospirales</taxon>
        <taxon>Leptospiraceae</taxon>
        <taxon>Leptonema</taxon>
    </lineage>
</organism>
<dbReference type="Gene3D" id="3.40.50.12470">
    <property type="match status" value="1"/>
</dbReference>
<dbReference type="InterPro" id="IPR029061">
    <property type="entry name" value="THDP-binding"/>
</dbReference>
<comment type="cofactor">
    <cofactor evidence="1">
        <name>thiamine diphosphate</name>
        <dbReference type="ChEBI" id="CHEBI:58937"/>
    </cofactor>
</comment>
<evidence type="ECO:0000313" key="9">
    <source>
        <dbReference type="Proteomes" id="UP000460298"/>
    </source>
</evidence>
<evidence type="ECO:0000256" key="6">
    <source>
        <dbReference type="ARBA" id="ARBA00023052"/>
    </source>
</evidence>
<evidence type="ECO:0000256" key="2">
    <source>
        <dbReference type="ARBA" id="ARBA00003906"/>
    </source>
</evidence>
<comment type="similarity">
    <text evidence="3">Belongs to the alpha-ketoglutarate dehydrogenase family.</text>
</comment>
<keyword evidence="5 8" id="KW-0560">Oxidoreductase</keyword>
<evidence type="ECO:0000256" key="4">
    <source>
        <dbReference type="ARBA" id="ARBA00012280"/>
    </source>
</evidence>
<dbReference type="PIRSF" id="PIRSF000157">
    <property type="entry name" value="Oxoglu_dh_E1"/>
    <property type="match status" value="1"/>
</dbReference>
<evidence type="ECO:0000259" key="7">
    <source>
        <dbReference type="SMART" id="SM00861"/>
    </source>
</evidence>
<comment type="caution">
    <text evidence="8">The sequence shown here is derived from an EMBL/GenBank/DDBJ whole genome shotgun (WGS) entry which is preliminary data.</text>
</comment>
<dbReference type="GO" id="GO:0030976">
    <property type="term" value="F:thiamine pyrophosphate binding"/>
    <property type="evidence" value="ECO:0007669"/>
    <property type="project" value="InterPro"/>
</dbReference>
<evidence type="ECO:0000256" key="3">
    <source>
        <dbReference type="ARBA" id="ARBA00006936"/>
    </source>
</evidence>
<reference evidence="8 9" key="1">
    <citation type="submission" date="2019-10" db="EMBL/GenBank/DDBJ databases">
        <title>Extracellular Electron Transfer in a Candidatus Methanoperedens spp. Enrichment Culture.</title>
        <authorList>
            <person name="Berger S."/>
            <person name="Rangel Shaw D."/>
            <person name="Berben T."/>
            <person name="In 'T Zandt M."/>
            <person name="Frank J."/>
            <person name="Reimann J."/>
            <person name="Jetten M.S.M."/>
            <person name="Welte C.U."/>
        </authorList>
    </citation>
    <scope>NUCLEOTIDE SEQUENCE [LARGE SCALE GENOMIC DNA]</scope>
    <source>
        <strain evidence="8">SB12</strain>
    </source>
</reference>
<dbReference type="InterPro" id="IPR042179">
    <property type="entry name" value="KGD_C_sf"/>
</dbReference>
<name>A0A833M2T9_9LEPT</name>
<gene>
    <name evidence="8" type="ORF">F9K24_06005</name>
</gene>
<dbReference type="GO" id="GO:0006099">
    <property type="term" value="P:tricarboxylic acid cycle"/>
    <property type="evidence" value="ECO:0007669"/>
    <property type="project" value="TreeGrafter"/>
</dbReference>
<dbReference type="InterPro" id="IPR005475">
    <property type="entry name" value="Transketolase-like_Pyr-bd"/>
</dbReference>
<evidence type="ECO:0000313" key="8">
    <source>
        <dbReference type="EMBL" id="KAB2934018.1"/>
    </source>
</evidence>
<sequence length="921" mass="103992">MSLFEAISVLQGDQKEFLEELYQEYVKNPDSIAPEWRSLFSELDGGGGARFPSARTSLALQPEDIPDTDDINLKAHRLIQDYRRHGHYLARINPLGFRNTDEDLLDPRRYGIGPADLQKIVRVNIAGQSVTDTLATVIKKMDQIYCSSTGIEFFYIRDEQRRNWVAERIESDDYFKPLSNEQMRLIYSKVYIAEAFEKFLATRFPGKKRFSLEGGESLIPSLACIIEEAGNHSIEQIVLGMAHRGRLNVLANILGKDPAAIFAEFNENVSIDFGPGDVKYHLGFSRDHKTMSGKMVHLSLGFNPSHLEVINPVVMGSIRARQTMSNDEGRLRHLPLLIHGDAALAGQGINYECANMSGLTGYAVGGTIHIVVNNQVGFTTDPMDSRSTIYATDLAKILNTPILHVNGDDPIAVYRASRFALEWRQTFNSDVFIDLVCFRKWGHNETDEPTFTQPKMYEIIKKHPGTFTVFDQALAESQLSPAERQAIRDGHNQALEDAFNRFQSQNIQVDIETLQGKWQGLKKIDPDSNPETGVSDTLLKKSADAITSVPAGFTLNKKLQRLFEDRRKMIFEPEQSKGIDWGMGELLAYGTLLAEGFSVRISGQDCKRGTFSHRHAAVIDAETGSEFAPLSQLPGLKANFEVLNSLLSEEAVLGFEFGYSLADPATLVIWEAQFGDFANGAQVIVDQFISSSEAKWKRMSGLTMLLPHGYEGQGPEHSSARMERYLQLCSQHNMQVCYPTTPAQIYHLLRRQMHRNYRKPLIVMSPKSLLRHPEAVCKPEDFLSGRFQDVIPEVDADIKADKVKRILFCTGKIYYELREERKKAGITDTAIIRVEQLYPFPDRDIQTILESYKKIEEVGWVQEEPRNQGAWIYMENLLGHLCKSRLNYYGRSASPSPATGYYKVHVKEQQAIINEALLLNK</sequence>
<dbReference type="GO" id="GO:0045252">
    <property type="term" value="C:oxoglutarate dehydrogenase complex"/>
    <property type="evidence" value="ECO:0007669"/>
    <property type="project" value="TreeGrafter"/>
</dbReference>
<dbReference type="Pfam" id="PF02779">
    <property type="entry name" value="Transket_pyr"/>
    <property type="match status" value="1"/>
</dbReference>
<dbReference type="CDD" id="cd02016">
    <property type="entry name" value="TPP_E1_OGDC_like"/>
    <property type="match status" value="1"/>
</dbReference>
<dbReference type="Proteomes" id="UP000460298">
    <property type="component" value="Unassembled WGS sequence"/>
</dbReference>
<dbReference type="Gene3D" id="3.40.50.11610">
    <property type="entry name" value="Multifunctional 2-oxoglutarate metabolism enzyme, C-terminal domain"/>
    <property type="match status" value="1"/>
</dbReference>
<dbReference type="Pfam" id="PF00676">
    <property type="entry name" value="E1_dh"/>
    <property type="match status" value="1"/>
</dbReference>
<dbReference type="Pfam" id="PF16870">
    <property type="entry name" value="OxoGdeHyase_C"/>
    <property type="match status" value="1"/>
</dbReference>
<comment type="function">
    <text evidence="2">E1 component of the 2-oxoglutarate dehydrogenase (OGDH) complex which catalyzes the decarboxylation of 2-oxoglutarate, the first step in the conversion of 2-oxoglutarate to succinyl-CoA and CO(2).</text>
</comment>
<dbReference type="PANTHER" id="PTHR23152">
    <property type="entry name" value="2-OXOGLUTARATE DEHYDROGENASE"/>
    <property type="match status" value="1"/>
</dbReference>
<dbReference type="InterPro" id="IPR031717">
    <property type="entry name" value="ODO-1/KGD_C"/>
</dbReference>
<dbReference type="InterPro" id="IPR001017">
    <property type="entry name" value="DH_E1"/>
</dbReference>
<dbReference type="InterPro" id="IPR032106">
    <property type="entry name" value="2-oxogl_dehyd_N"/>
</dbReference>
<dbReference type="Pfam" id="PF16078">
    <property type="entry name" value="2-oxogl_dehyd_N"/>
    <property type="match status" value="1"/>
</dbReference>
<dbReference type="NCBIfam" id="NF008907">
    <property type="entry name" value="PRK12270.1"/>
    <property type="match status" value="1"/>
</dbReference>
<protein>
    <recommendedName>
        <fullName evidence="4">oxoglutarate dehydrogenase (succinyl-transferring)</fullName>
        <ecNumber evidence="4">1.2.4.2</ecNumber>
    </recommendedName>
</protein>
<dbReference type="GO" id="GO:0005829">
    <property type="term" value="C:cytosol"/>
    <property type="evidence" value="ECO:0007669"/>
    <property type="project" value="TreeGrafter"/>
</dbReference>
<dbReference type="Gene3D" id="1.10.287.1150">
    <property type="entry name" value="TPP helical domain"/>
    <property type="match status" value="1"/>
</dbReference>
<dbReference type="EMBL" id="WBUI01000004">
    <property type="protein sequence ID" value="KAB2934018.1"/>
    <property type="molecule type" value="Genomic_DNA"/>
</dbReference>
<proteinExistence type="inferred from homology"/>
<dbReference type="NCBIfam" id="TIGR00239">
    <property type="entry name" value="2oxo_dh_E1"/>
    <property type="match status" value="1"/>
</dbReference>
<evidence type="ECO:0000256" key="1">
    <source>
        <dbReference type="ARBA" id="ARBA00001964"/>
    </source>
</evidence>
<dbReference type="AlphaFoldDB" id="A0A833M2T9"/>
<accession>A0A833M2T9</accession>
<dbReference type="Gene3D" id="3.40.50.970">
    <property type="match status" value="1"/>
</dbReference>
<dbReference type="InterPro" id="IPR011603">
    <property type="entry name" value="2oxoglutarate_DH_E1"/>
</dbReference>
<evidence type="ECO:0000256" key="5">
    <source>
        <dbReference type="ARBA" id="ARBA00023002"/>
    </source>
</evidence>
<dbReference type="PANTHER" id="PTHR23152:SF4">
    <property type="entry name" value="2-OXOADIPATE DEHYDROGENASE COMPLEX COMPONENT E1"/>
    <property type="match status" value="1"/>
</dbReference>